<dbReference type="AlphaFoldDB" id="A0A2N9GF61"/>
<accession>A0A2N9GF61</accession>
<protein>
    <submittedName>
        <fullName evidence="2">Uncharacterized protein</fullName>
    </submittedName>
</protein>
<dbReference type="EMBL" id="OIVN01001824">
    <property type="protein sequence ID" value="SPC98049.1"/>
    <property type="molecule type" value="Genomic_DNA"/>
</dbReference>
<feature type="region of interest" description="Disordered" evidence="1">
    <location>
        <begin position="27"/>
        <end position="63"/>
    </location>
</feature>
<feature type="region of interest" description="Disordered" evidence="1">
    <location>
        <begin position="136"/>
        <end position="164"/>
    </location>
</feature>
<evidence type="ECO:0000313" key="2">
    <source>
        <dbReference type="EMBL" id="SPC98049.1"/>
    </source>
</evidence>
<proteinExistence type="predicted"/>
<name>A0A2N9GF61_FAGSY</name>
<evidence type="ECO:0000256" key="1">
    <source>
        <dbReference type="SAM" id="MobiDB-lite"/>
    </source>
</evidence>
<reference evidence="2" key="1">
    <citation type="submission" date="2018-02" db="EMBL/GenBank/DDBJ databases">
        <authorList>
            <person name="Cohen D.B."/>
            <person name="Kent A.D."/>
        </authorList>
    </citation>
    <scope>NUCLEOTIDE SEQUENCE</scope>
</reference>
<gene>
    <name evidence="2" type="ORF">FSB_LOCUS25931</name>
</gene>
<sequence>MNGGFFQASKLRQARLHALSRATGVLGLAAHAPPPHSHSRTRSSGLRNRKVAPPLESSSANLPFGGGADSIGVRTRLHAPEKVSETMFTRSSAAASFEAQNGGFPAPIQETGTTSGLFRGRSIIWRWKRLHRRPHSPSRLRRNSLRASTRGHAAACVRHTRPRSWHTPEPRVASLCSCIIPYRQSAATSSCHEAGKKKEKSLVRRNEAPLRSKFILKAFMASPRS</sequence>
<organism evidence="2">
    <name type="scientific">Fagus sylvatica</name>
    <name type="common">Beechnut</name>
    <dbReference type="NCBI Taxonomy" id="28930"/>
    <lineage>
        <taxon>Eukaryota</taxon>
        <taxon>Viridiplantae</taxon>
        <taxon>Streptophyta</taxon>
        <taxon>Embryophyta</taxon>
        <taxon>Tracheophyta</taxon>
        <taxon>Spermatophyta</taxon>
        <taxon>Magnoliopsida</taxon>
        <taxon>eudicotyledons</taxon>
        <taxon>Gunneridae</taxon>
        <taxon>Pentapetalae</taxon>
        <taxon>rosids</taxon>
        <taxon>fabids</taxon>
        <taxon>Fagales</taxon>
        <taxon>Fagaceae</taxon>
        <taxon>Fagus</taxon>
    </lineage>
</organism>